<dbReference type="Proteomes" id="UP000474296">
    <property type="component" value="Unassembled WGS sequence"/>
</dbReference>
<evidence type="ECO:0000313" key="2">
    <source>
        <dbReference type="Proteomes" id="UP000474296"/>
    </source>
</evidence>
<dbReference type="SUPFAM" id="SSF48452">
    <property type="entry name" value="TPR-like"/>
    <property type="match status" value="1"/>
</dbReference>
<accession>A0A6M0CLY0</accession>
<evidence type="ECO:0008006" key="3">
    <source>
        <dbReference type="Google" id="ProtNLM"/>
    </source>
</evidence>
<dbReference type="InterPro" id="IPR011990">
    <property type="entry name" value="TPR-like_helical_dom_sf"/>
</dbReference>
<dbReference type="EMBL" id="JAABOQ010000008">
    <property type="protein sequence ID" value="NER18935.1"/>
    <property type="molecule type" value="Genomic_DNA"/>
</dbReference>
<dbReference type="Gene3D" id="1.25.40.10">
    <property type="entry name" value="Tetratricopeptide repeat domain"/>
    <property type="match status" value="3"/>
</dbReference>
<gene>
    <name evidence="1" type="ORF">GWK10_17100</name>
</gene>
<protein>
    <recommendedName>
        <fullName evidence="3">Tetratricopeptide repeat protein</fullName>
    </recommendedName>
</protein>
<reference evidence="1 2" key="1">
    <citation type="submission" date="2020-01" db="EMBL/GenBank/DDBJ databases">
        <title>Spongiivirga citrea KCTC 32990T.</title>
        <authorList>
            <person name="Wang G."/>
        </authorList>
    </citation>
    <scope>NUCLEOTIDE SEQUENCE [LARGE SCALE GENOMIC DNA]</scope>
    <source>
        <strain evidence="1 2">KCTC 32990</strain>
    </source>
</reference>
<name>A0A6M0CLY0_9FLAO</name>
<evidence type="ECO:0000313" key="1">
    <source>
        <dbReference type="EMBL" id="NER18935.1"/>
    </source>
</evidence>
<keyword evidence="2" id="KW-1185">Reference proteome</keyword>
<organism evidence="1 2">
    <name type="scientific">Spongiivirga citrea</name>
    <dbReference type="NCBI Taxonomy" id="1481457"/>
    <lineage>
        <taxon>Bacteria</taxon>
        <taxon>Pseudomonadati</taxon>
        <taxon>Bacteroidota</taxon>
        <taxon>Flavobacteriia</taxon>
        <taxon>Flavobacteriales</taxon>
        <taxon>Flavobacteriaceae</taxon>
        <taxon>Spongiivirga</taxon>
    </lineage>
</organism>
<dbReference type="AlphaFoldDB" id="A0A6M0CLY0"/>
<comment type="caution">
    <text evidence="1">The sequence shown here is derived from an EMBL/GenBank/DDBJ whole genome shotgun (WGS) entry which is preliminary data.</text>
</comment>
<sequence>MSTYCLLTIVFVLGLNSCSTKKDKFLNRSFHSVNTKYNVLFNGTNALTEGRATLAAQYQENFWDLLPVERMEVKDEVKLESEDNNPNFVRAEEKAVKAIQKHNMNINGRQRNKQIDDAYMLLGKARYFDQRFVPALEAFNYILYKYPESDNFPIARVWREKTNMRLGYHELAIENLKLLFKSGNLSNQVYANGKAAQAEAYVNLQYKDSAVQALKLAANLTEINEEKGRYNFIVGQLYNELGHKDTANMAFGRVIDLNRKIPRNYLINAYLQKVRNVDLKEADLVELREFLTRMEESRENRPYLDKIYRQIAEFYLKTDSIEGGVDYLNKSIRKTNNDKILLAMNYEDLGTINFDDRAYIDAGAYYDSTLLNLVESTKKFRTIKRKRDNLQDVIKYETIVKESDSILTLVNMTEQEQEAYVNKYIEGLKADAEALKQAEERAARGEAGAALSNLTGSGQNASTQFYFYNTTITAYGKNEFRRIWGDRKLEDNWRLSSKASVGSNNDIENLAVAEEEVITDQEKYDPKFYLAKIPVDPKAIDSIFNGSNFANYQLGLIYKEKFREYELSAEKLEKVLANKPEDKLIIPTKYYLIKVYELLNSPLAEQYKNDILSNHPNSRYAAIIRNPQQMVSSDGNSPEQLYSQLYRNYEAQNYEEVILKSKKYIDLFNGDEIVPKFEMLKATADGKLNGFETYKKGLNFVALNYPNKSEGKEAQNIIDNTLPRFEKNKNFKSEEGGRSFKLVYNYQKLDTAAFNPAVDSIKAVMKRKDLRFLKVSKDVYDPTKLFVVVHGFSTANAAKGFADIMLKNKNYKIDHENFVILTENYEILQIHKNLETYLRNQKTDNP</sequence>
<proteinExistence type="predicted"/>